<protein>
    <recommendedName>
        <fullName evidence="3">Core protein VP7</fullName>
    </recommendedName>
</protein>
<evidence type="ECO:0000313" key="9">
    <source>
        <dbReference type="EMBL" id="AIY25155.1"/>
    </source>
</evidence>
<dbReference type="GO" id="GO:0039624">
    <property type="term" value="C:viral outer capsid"/>
    <property type="evidence" value="ECO:0007669"/>
    <property type="project" value="UniProtKB-KW"/>
</dbReference>
<dbReference type="InterPro" id="IPR023176">
    <property type="entry name" value="Orbi_VP7_capsid_N"/>
</dbReference>
<comment type="similarity">
    <text evidence="2">Belongs to the orbivirus VP7 family.</text>
</comment>
<comment type="subcellular location">
    <subcellularLocation>
        <location evidence="1">Virion</location>
    </subcellularLocation>
</comment>
<name>A0A0C4UQW4_9REOV</name>
<keyword evidence="6" id="KW-0946">Virion</keyword>
<dbReference type="Gene3D" id="2.60.120.170">
    <property type="match status" value="1"/>
</dbReference>
<evidence type="ECO:0000256" key="4">
    <source>
        <dbReference type="ARBA" id="ARBA00022561"/>
    </source>
</evidence>
<dbReference type="InterPro" id="IPR001803">
    <property type="entry name" value="Orbi_VP7_capsid"/>
</dbReference>
<evidence type="ECO:0000256" key="7">
    <source>
        <dbReference type="ARBA" id="ARBA00023180"/>
    </source>
</evidence>
<dbReference type="GO" id="GO:0046789">
    <property type="term" value="F:host cell surface receptor binding"/>
    <property type="evidence" value="ECO:0007669"/>
    <property type="project" value="InterPro"/>
</dbReference>
<keyword evidence="5" id="KW-1152">Outer capsid protein</keyword>
<evidence type="ECO:0000256" key="5">
    <source>
        <dbReference type="ARBA" id="ARBA00022770"/>
    </source>
</evidence>
<dbReference type="InterPro" id="IPR008980">
    <property type="entry name" value="Capsid_hemagglutn"/>
</dbReference>
<dbReference type="GO" id="GO:0005198">
    <property type="term" value="F:structural molecule activity"/>
    <property type="evidence" value="ECO:0007669"/>
    <property type="project" value="InterPro"/>
</dbReference>
<accession>A0A0C4UQW4</accession>
<dbReference type="EMBL" id="KM391750">
    <property type="protein sequence ID" value="AIY25156.1"/>
    <property type="molecule type" value="Genomic_RNA"/>
</dbReference>
<dbReference type="SUPFAM" id="SSF48345">
    <property type="entry name" value="A virus capsid protein alpha-helical domain"/>
    <property type="match status" value="1"/>
</dbReference>
<dbReference type="Gene3D" id="1.10.250.10">
    <property type="entry name" value="Bluetongue Virus 10, subunit 1, domain 1"/>
    <property type="match status" value="1"/>
</dbReference>
<evidence type="ECO:0000256" key="3">
    <source>
        <dbReference type="ARBA" id="ARBA00021788"/>
    </source>
</evidence>
<reference evidence="9" key="1">
    <citation type="journal article" date="2015" name="J. Gen. Virol.">
        <title>Genetic Characterization of Epizootic Hemorrhagic Disease Virus Strains isolated from Cattle in Israel.</title>
        <authorList>
            <person name="Wilson W.C."/>
            <person name="Ruder M."/>
            <person name="Klement E."/>
            <person name="Jasperson D."/>
            <person name="Yadin H."/>
            <person name="Stallknecht D."/>
            <person name="Mead D."/>
            <person name="Howerth E."/>
        </authorList>
    </citation>
    <scope>NUCLEOTIDE SEQUENCE</scope>
    <source>
        <strain evidence="8">ISR2006/02</strain>
        <strain evidence="10">ISR2006/04</strain>
        <strain evidence="9">ISR2006/06</strain>
    </source>
</reference>
<proteinExistence type="inferred from homology"/>
<dbReference type="EMBL" id="KM391739">
    <property type="protein sequence ID" value="AIY25154.1"/>
    <property type="molecule type" value="Genomic_RNA"/>
</dbReference>
<dbReference type="InterPro" id="IPR023178">
    <property type="entry name" value="Orbi_VP7_capsid_C"/>
</dbReference>
<dbReference type="GO" id="GO:0019031">
    <property type="term" value="C:viral envelope"/>
    <property type="evidence" value="ECO:0007669"/>
    <property type="project" value="InterPro"/>
</dbReference>
<dbReference type="Pfam" id="PF00897">
    <property type="entry name" value="Orbi_VP7"/>
    <property type="match status" value="1"/>
</dbReference>
<evidence type="ECO:0000256" key="2">
    <source>
        <dbReference type="ARBA" id="ARBA00009906"/>
    </source>
</evidence>
<dbReference type="GO" id="GO:0019064">
    <property type="term" value="P:fusion of virus membrane with host plasma membrane"/>
    <property type="evidence" value="ECO:0007669"/>
    <property type="project" value="InterPro"/>
</dbReference>
<dbReference type="PRINTS" id="PR00903">
    <property type="entry name" value="VP7CAPSID"/>
</dbReference>
<evidence type="ECO:0000256" key="6">
    <source>
        <dbReference type="ARBA" id="ARBA00022844"/>
    </source>
</evidence>
<keyword evidence="4" id="KW-0167">Capsid protein</keyword>
<evidence type="ECO:0000313" key="10">
    <source>
        <dbReference type="EMBL" id="AIY25156.1"/>
    </source>
</evidence>
<dbReference type="Gene3D" id="1.10.170.10">
    <property type="entry name" value="Bluetongue Virus 10, subunit 1, domain 3"/>
    <property type="match status" value="1"/>
</dbReference>
<dbReference type="SUPFAM" id="SSF49818">
    <property type="entry name" value="Viral protein domain"/>
    <property type="match status" value="1"/>
</dbReference>
<keyword evidence="7" id="KW-0325">Glycoprotein</keyword>
<evidence type="ECO:0000256" key="1">
    <source>
        <dbReference type="ARBA" id="ARBA00004328"/>
    </source>
</evidence>
<dbReference type="EMBL" id="KM391748">
    <property type="protein sequence ID" value="AIY25155.1"/>
    <property type="molecule type" value="Genomic_RNA"/>
</dbReference>
<dbReference type="InterPro" id="IPR008935">
    <property type="entry name" value="Virus_capsid_a-hlx_vir"/>
</dbReference>
<evidence type="ECO:0000313" key="8">
    <source>
        <dbReference type="EMBL" id="AIY25154.1"/>
    </source>
</evidence>
<sequence>MVKMDTIAARALTVIKACNTLKEVRVVVESNVLEILGIAINRYNGLTLRSVTMRPTSQEQRNDMFFMCLDMVLAAANLNIGNISPDYVQNLATIGVLATPEIPYTMESANEIARMSGETGTWGPDRQPFGYFLTAAEVTQHGRFRQRAGQNITTAFVSSTLAQVSMNAGARGDIQALFQNQNDPVMIYFVWRRIGTFSSAAGNAQETPQGVTLNVGGVNMRAGVIVAYDGQAPVNVNNPGAGPGMIEIEVIFYLSLDKTMTQYPSLQAQIFNVYSYKNPLWHGLRAAILNRTTLPNNIPPIYPPNDRENVLLLILLSALADAFSVLAPDFNLFGVVPIQGPINRAVAQNAYM</sequence>
<organism evidence="9">
    <name type="scientific">Epizootic hemorrhagic disease virus 7</name>
    <dbReference type="NCBI Taxonomy" id="238102"/>
    <lineage>
        <taxon>Viruses</taxon>
        <taxon>Riboviria</taxon>
        <taxon>Orthornavirae</taxon>
        <taxon>Duplornaviricota</taxon>
        <taxon>Resentoviricetes</taxon>
        <taxon>Reovirales</taxon>
        <taxon>Sedoreoviridae</taxon>
        <taxon>Orbivirus</taxon>
        <taxon>Orbivirus ruminantium</taxon>
        <taxon>Epizootic hemorrhagic disease virus</taxon>
    </lineage>
</organism>